<organism evidence="2 3">
    <name type="scientific">Algoriphagus confluentis</name>
    <dbReference type="NCBI Taxonomy" id="1697556"/>
    <lineage>
        <taxon>Bacteria</taxon>
        <taxon>Pseudomonadati</taxon>
        <taxon>Bacteroidota</taxon>
        <taxon>Cytophagia</taxon>
        <taxon>Cytophagales</taxon>
        <taxon>Cyclobacteriaceae</taxon>
        <taxon>Algoriphagus</taxon>
    </lineage>
</organism>
<evidence type="ECO:0000256" key="1">
    <source>
        <dbReference type="SAM" id="MobiDB-lite"/>
    </source>
</evidence>
<sequence>MRNKESKPEDSSVKSSKKIKPYPILDEQEIIPLTTGKNKISYDSVKKGTYRFPSSAKE</sequence>
<accession>A0ABQ6PJD6</accession>
<protein>
    <submittedName>
        <fullName evidence="2">Uncharacterized protein</fullName>
    </submittedName>
</protein>
<proteinExistence type="predicted"/>
<dbReference type="Proteomes" id="UP001338309">
    <property type="component" value="Unassembled WGS sequence"/>
</dbReference>
<comment type="caution">
    <text evidence="2">The sequence shown here is derived from an EMBL/GenBank/DDBJ whole genome shotgun (WGS) entry which is preliminary data.</text>
</comment>
<keyword evidence="3" id="KW-1185">Reference proteome</keyword>
<evidence type="ECO:0000313" key="2">
    <source>
        <dbReference type="EMBL" id="GMQ28071.1"/>
    </source>
</evidence>
<feature type="region of interest" description="Disordered" evidence="1">
    <location>
        <begin position="1"/>
        <end position="20"/>
    </location>
</feature>
<feature type="compositionally biased region" description="Basic and acidic residues" evidence="1">
    <location>
        <begin position="1"/>
        <end position="12"/>
    </location>
</feature>
<dbReference type="EMBL" id="BTPD01000002">
    <property type="protein sequence ID" value="GMQ28071.1"/>
    <property type="molecule type" value="Genomic_DNA"/>
</dbReference>
<gene>
    <name evidence="2" type="ORF">Aconfl_07140</name>
</gene>
<evidence type="ECO:0000313" key="3">
    <source>
        <dbReference type="Proteomes" id="UP001338309"/>
    </source>
</evidence>
<reference evidence="2 3" key="1">
    <citation type="submission" date="2023-08" db="EMBL/GenBank/DDBJ databases">
        <title>Draft genome sequence of Algoriphagus confluentis.</title>
        <authorList>
            <person name="Takatani N."/>
            <person name="Hosokawa M."/>
            <person name="Sawabe T."/>
        </authorList>
    </citation>
    <scope>NUCLEOTIDE SEQUENCE [LARGE SCALE GENOMIC DNA]</scope>
    <source>
        <strain evidence="2 3">NBRC 111222</strain>
    </source>
</reference>
<name>A0ABQ6PJD6_9BACT</name>